<dbReference type="GO" id="GO:0006032">
    <property type="term" value="P:chitin catabolic process"/>
    <property type="evidence" value="ECO:0007669"/>
    <property type="project" value="UniProtKB-KW"/>
</dbReference>
<dbReference type="PROSITE" id="PS51910">
    <property type="entry name" value="GH18_2"/>
    <property type="match status" value="1"/>
</dbReference>
<keyword evidence="12" id="KW-1185">Reference proteome</keyword>
<name>A0A371D6N5_9APHY</name>
<dbReference type="OrthoDB" id="3012298at2759"/>
<dbReference type="EMBL" id="KZ857413">
    <property type="protein sequence ID" value="RDX48213.1"/>
    <property type="molecule type" value="Genomic_DNA"/>
</dbReference>
<sequence length="326" mass="34635">MFAVSCFFILSSMFLFRGVLSAPTCELRLDVRSSIEKRGIPSAPRWVIYSDKWVSGATGPPAVSEIAGFNVFALSFLLIGGAADKALEWTQLSASDRSTIKSEYSAAGISLIVSAFGATDAPTTGGANAASTANTMAAWVKQYDLDGLDVDYEDFTAMDKSDGSAEAWLATFTQQIRTQLPQGQFILTHAPVAPWFSVSNIFAGGAYLKVDQTVGGLIDWYNVQFYNQGTTEYTTCDSLLNTSGGDWPESSVFEIAAAGINLNKIVIGKPAQAAGDANNGYIAPATLATCVSNAKAKGWNAGVMVWEFPDAAASWISTVRSVAYPV</sequence>
<accession>A0A371D6N5</accession>
<evidence type="ECO:0000256" key="8">
    <source>
        <dbReference type="RuleBase" id="RU004453"/>
    </source>
</evidence>
<protein>
    <submittedName>
        <fullName evidence="11">Glycoside hydrolase family 18 protein</fullName>
    </submittedName>
</protein>
<evidence type="ECO:0000313" key="11">
    <source>
        <dbReference type="EMBL" id="RDX48213.1"/>
    </source>
</evidence>
<keyword evidence="6" id="KW-0624">Polysaccharide degradation</keyword>
<comment type="similarity">
    <text evidence="8">Belongs to the glycosyl hydrolase 18 family.</text>
</comment>
<gene>
    <name evidence="11" type="ORF">OH76DRAFT_1484123</name>
</gene>
<proteinExistence type="inferred from homology"/>
<dbReference type="InterPro" id="IPR017853">
    <property type="entry name" value="GH"/>
</dbReference>
<evidence type="ECO:0000259" key="10">
    <source>
        <dbReference type="PROSITE" id="PS51910"/>
    </source>
</evidence>
<dbReference type="Proteomes" id="UP000256964">
    <property type="component" value="Unassembled WGS sequence"/>
</dbReference>
<keyword evidence="2 7" id="KW-0378">Hydrolase</keyword>
<evidence type="ECO:0000256" key="2">
    <source>
        <dbReference type="ARBA" id="ARBA00022801"/>
    </source>
</evidence>
<evidence type="ECO:0000256" key="7">
    <source>
        <dbReference type="RuleBase" id="RU000489"/>
    </source>
</evidence>
<feature type="signal peptide" evidence="9">
    <location>
        <begin position="1"/>
        <end position="21"/>
    </location>
</feature>
<keyword evidence="4" id="KW-0119">Carbohydrate metabolism</keyword>
<evidence type="ECO:0000256" key="4">
    <source>
        <dbReference type="ARBA" id="ARBA00023277"/>
    </source>
</evidence>
<reference evidence="11 12" key="1">
    <citation type="journal article" date="2018" name="Biotechnol. Biofuels">
        <title>Integrative visual omics of the white-rot fungus Polyporus brumalis exposes the biotechnological potential of its oxidative enzymes for delignifying raw plant biomass.</title>
        <authorList>
            <person name="Miyauchi S."/>
            <person name="Rancon A."/>
            <person name="Drula E."/>
            <person name="Hage H."/>
            <person name="Chaduli D."/>
            <person name="Favel A."/>
            <person name="Grisel S."/>
            <person name="Henrissat B."/>
            <person name="Herpoel-Gimbert I."/>
            <person name="Ruiz-Duenas F.J."/>
            <person name="Chevret D."/>
            <person name="Hainaut M."/>
            <person name="Lin J."/>
            <person name="Wang M."/>
            <person name="Pangilinan J."/>
            <person name="Lipzen A."/>
            <person name="Lesage-Meessen L."/>
            <person name="Navarro D."/>
            <person name="Riley R."/>
            <person name="Grigoriev I.V."/>
            <person name="Zhou S."/>
            <person name="Raouche S."/>
            <person name="Rosso M.N."/>
        </authorList>
    </citation>
    <scope>NUCLEOTIDE SEQUENCE [LARGE SCALE GENOMIC DNA]</scope>
    <source>
        <strain evidence="11 12">BRFM 1820</strain>
    </source>
</reference>
<dbReference type="InterPro" id="IPR001223">
    <property type="entry name" value="Glyco_hydro18_cat"/>
</dbReference>
<evidence type="ECO:0000256" key="5">
    <source>
        <dbReference type="ARBA" id="ARBA00023295"/>
    </source>
</evidence>
<dbReference type="AlphaFoldDB" id="A0A371D6N5"/>
<organism evidence="11 12">
    <name type="scientific">Lentinus brumalis</name>
    <dbReference type="NCBI Taxonomy" id="2498619"/>
    <lineage>
        <taxon>Eukaryota</taxon>
        <taxon>Fungi</taxon>
        <taxon>Dikarya</taxon>
        <taxon>Basidiomycota</taxon>
        <taxon>Agaricomycotina</taxon>
        <taxon>Agaricomycetes</taxon>
        <taxon>Polyporales</taxon>
        <taxon>Polyporaceae</taxon>
        <taxon>Lentinus</taxon>
    </lineage>
</organism>
<dbReference type="InterPro" id="IPR001579">
    <property type="entry name" value="Glyco_hydro_18_chit_AS"/>
</dbReference>
<keyword evidence="9" id="KW-0732">Signal</keyword>
<dbReference type="Pfam" id="PF00704">
    <property type="entry name" value="Glyco_hydro_18"/>
    <property type="match status" value="1"/>
</dbReference>
<keyword evidence="5 7" id="KW-0326">Glycosidase</keyword>
<dbReference type="GO" id="GO:0008843">
    <property type="term" value="F:endochitinase activity"/>
    <property type="evidence" value="ECO:0007669"/>
    <property type="project" value="UniProtKB-EC"/>
</dbReference>
<feature type="chain" id="PRO_5016571249" evidence="9">
    <location>
        <begin position="22"/>
        <end position="326"/>
    </location>
</feature>
<dbReference type="GO" id="GO:0000272">
    <property type="term" value="P:polysaccharide catabolic process"/>
    <property type="evidence" value="ECO:0007669"/>
    <property type="project" value="UniProtKB-KW"/>
</dbReference>
<evidence type="ECO:0000256" key="1">
    <source>
        <dbReference type="ARBA" id="ARBA00000822"/>
    </source>
</evidence>
<comment type="catalytic activity">
    <reaction evidence="1">
        <text>Random endo-hydrolysis of N-acetyl-beta-D-glucosaminide (1-&gt;4)-beta-linkages in chitin and chitodextrins.</text>
        <dbReference type="EC" id="3.2.1.14"/>
    </reaction>
</comment>
<dbReference type="Gene3D" id="3.20.20.80">
    <property type="entry name" value="Glycosidases"/>
    <property type="match status" value="1"/>
</dbReference>
<evidence type="ECO:0000256" key="3">
    <source>
        <dbReference type="ARBA" id="ARBA00023024"/>
    </source>
</evidence>
<evidence type="ECO:0000256" key="9">
    <source>
        <dbReference type="SAM" id="SignalP"/>
    </source>
</evidence>
<evidence type="ECO:0000313" key="12">
    <source>
        <dbReference type="Proteomes" id="UP000256964"/>
    </source>
</evidence>
<feature type="domain" description="GH18" evidence="10">
    <location>
        <begin position="44"/>
        <end position="326"/>
    </location>
</feature>
<dbReference type="SUPFAM" id="SSF51445">
    <property type="entry name" value="(Trans)glycosidases"/>
    <property type="match status" value="1"/>
</dbReference>
<dbReference type="PROSITE" id="PS01095">
    <property type="entry name" value="GH18_1"/>
    <property type="match status" value="1"/>
</dbReference>
<keyword evidence="3" id="KW-0146">Chitin degradation</keyword>
<evidence type="ECO:0000256" key="6">
    <source>
        <dbReference type="ARBA" id="ARBA00023326"/>
    </source>
</evidence>
<dbReference type="CDD" id="cd00598">
    <property type="entry name" value="GH18_chitinase-like"/>
    <property type="match status" value="1"/>
</dbReference>